<dbReference type="STRING" id="443610.VE25_18875"/>
<protein>
    <recommendedName>
        <fullName evidence="4">Exclusion suppressor FxsA</fullName>
    </recommendedName>
</protein>
<dbReference type="PANTHER" id="PTHR35335">
    <property type="entry name" value="UPF0716 PROTEIN FXSA"/>
    <property type="match status" value="1"/>
</dbReference>
<evidence type="ECO:0008006" key="4">
    <source>
        <dbReference type="Google" id="ProtNLM"/>
    </source>
</evidence>
<evidence type="ECO:0000256" key="1">
    <source>
        <dbReference type="SAM" id="Phobius"/>
    </source>
</evidence>
<evidence type="ECO:0000313" key="2">
    <source>
        <dbReference type="EMBL" id="KKB08413.1"/>
    </source>
</evidence>
<dbReference type="PATRIC" id="fig|443610.3.peg.2085"/>
<keyword evidence="1" id="KW-1133">Transmembrane helix</keyword>
<dbReference type="GO" id="GO:0016020">
    <property type="term" value="C:membrane"/>
    <property type="evidence" value="ECO:0007669"/>
    <property type="project" value="InterPro"/>
</dbReference>
<accession>A0A0F5FHY6</accession>
<feature type="transmembrane region" description="Helical" evidence="1">
    <location>
        <begin position="74"/>
        <end position="95"/>
    </location>
</feature>
<dbReference type="InterPro" id="IPR007313">
    <property type="entry name" value="FxsA"/>
</dbReference>
<dbReference type="EMBL" id="JZEX01000166">
    <property type="protein sequence ID" value="KKB08413.1"/>
    <property type="molecule type" value="Genomic_DNA"/>
</dbReference>
<sequence length="154" mass="16341">MKREGTSLARIALIGLILVPIVEIAVLIKVGQTIGLLWTIGLLIAATLGGALLLRLEGLAVVGQMRASVETGRLPARTVADAIMIGLAAVLLVLPGFLSDILAIALLLPPVRSLVYAALSKRMVVVDPGAGSYQDPRVRGPRTIDLDDEDYRQR</sequence>
<keyword evidence="1" id="KW-0812">Transmembrane</keyword>
<organism evidence="2 3">
    <name type="scientific">Devosia geojensis</name>
    <dbReference type="NCBI Taxonomy" id="443610"/>
    <lineage>
        <taxon>Bacteria</taxon>
        <taxon>Pseudomonadati</taxon>
        <taxon>Pseudomonadota</taxon>
        <taxon>Alphaproteobacteria</taxon>
        <taxon>Hyphomicrobiales</taxon>
        <taxon>Devosiaceae</taxon>
        <taxon>Devosia</taxon>
    </lineage>
</organism>
<gene>
    <name evidence="2" type="ORF">VE25_18875</name>
</gene>
<dbReference type="Proteomes" id="UP000033632">
    <property type="component" value="Unassembled WGS sequence"/>
</dbReference>
<keyword evidence="3" id="KW-1185">Reference proteome</keyword>
<feature type="transmembrane region" description="Helical" evidence="1">
    <location>
        <begin position="7"/>
        <end position="28"/>
    </location>
</feature>
<proteinExistence type="predicted"/>
<comment type="caution">
    <text evidence="2">The sequence shown here is derived from an EMBL/GenBank/DDBJ whole genome shotgun (WGS) entry which is preliminary data.</text>
</comment>
<dbReference type="PANTHER" id="PTHR35335:SF1">
    <property type="entry name" value="UPF0716 PROTEIN FXSA"/>
    <property type="match status" value="1"/>
</dbReference>
<dbReference type="Pfam" id="PF04186">
    <property type="entry name" value="FxsA"/>
    <property type="match status" value="1"/>
</dbReference>
<reference evidence="2 3" key="1">
    <citation type="submission" date="2015-03" db="EMBL/GenBank/DDBJ databases">
        <authorList>
            <person name="Hassan Y.I."/>
            <person name="Lepp D."/>
            <person name="Li X.-Z."/>
            <person name="Zhou T."/>
        </authorList>
    </citation>
    <scope>NUCLEOTIDE SEQUENCE [LARGE SCALE GENOMIC DNA]</scope>
    <source>
        <strain evidence="2 3">BD-c194</strain>
    </source>
</reference>
<dbReference type="NCBIfam" id="NF008528">
    <property type="entry name" value="PRK11463.1-2"/>
    <property type="match status" value="1"/>
</dbReference>
<name>A0A0F5FHY6_9HYPH</name>
<evidence type="ECO:0000313" key="3">
    <source>
        <dbReference type="Proteomes" id="UP000033632"/>
    </source>
</evidence>
<feature type="transmembrane region" description="Helical" evidence="1">
    <location>
        <begin position="34"/>
        <end position="54"/>
    </location>
</feature>
<dbReference type="AlphaFoldDB" id="A0A0F5FHY6"/>
<keyword evidence="1" id="KW-0472">Membrane</keyword>